<organism evidence="1 2">
    <name type="scientific">Candidatus Beckwithbacteria bacterium RBG_13_42_9</name>
    <dbReference type="NCBI Taxonomy" id="1797457"/>
    <lineage>
        <taxon>Bacteria</taxon>
        <taxon>Candidatus Beckwithiibacteriota</taxon>
    </lineage>
</organism>
<comment type="caution">
    <text evidence="1">The sequence shown here is derived from an EMBL/GenBank/DDBJ whole genome shotgun (WGS) entry which is preliminary data.</text>
</comment>
<reference evidence="1 2" key="1">
    <citation type="journal article" date="2016" name="Nat. Commun.">
        <title>Thousands of microbial genomes shed light on interconnected biogeochemical processes in an aquifer system.</title>
        <authorList>
            <person name="Anantharaman K."/>
            <person name="Brown C.T."/>
            <person name="Hug L.A."/>
            <person name="Sharon I."/>
            <person name="Castelle C.J."/>
            <person name="Probst A.J."/>
            <person name="Thomas B.C."/>
            <person name="Singh A."/>
            <person name="Wilkins M.J."/>
            <person name="Karaoz U."/>
            <person name="Brodie E.L."/>
            <person name="Williams K.H."/>
            <person name="Hubbard S.S."/>
            <person name="Banfield J.F."/>
        </authorList>
    </citation>
    <scope>NUCLEOTIDE SEQUENCE [LARGE SCALE GENOMIC DNA]</scope>
</reference>
<evidence type="ECO:0000313" key="2">
    <source>
        <dbReference type="Proteomes" id="UP000177006"/>
    </source>
</evidence>
<dbReference type="EMBL" id="MEZK01000014">
    <property type="protein sequence ID" value="OGD62973.1"/>
    <property type="molecule type" value="Genomic_DNA"/>
</dbReference>
<protein>
    <submittedName>
        <fullName evidence="1">Uncharacterized protein</fullName>
    </submittedName>
</protein>
<gene>
    <name evidence="1" type="ORF">A2160_04390</name>
</gene>
<name>A0A1F5E6G9_9BACT</name>
<dbReference type="STRING" id="1797457.A2160_04390"/>
<sequence length="83" mass="9020">MADINVEVVDVKHGYVGPDGTSRWWMVETCPPALELGGLNLLEEGIQVVAAVVRDKPKWPVGAEPHFAKVSSLNHIVIVPHLS</sequence>
<dbReference type="Proteomes" id="UP000177006">
    <property type="component" value="Unassembled WGS sequence"/>
</dbReference>
<evidence type="ECO:0000313" key="1">
    <source>
        <dbReference type="EMBL" id="OGD62973.1"/>
    </source>
</evidence>
<accession>A0A1F5E6G9</accession>
<dbReference type="AlphaFoldDB" id="A0A1F5E6G9"/>
<proteinExistence type="predicted"/>